<proteinExistence type="predicted"/>
<protein>
    <submittedName>
        <fullName evidence="1">17916_t:CDS:1</fullName>
    </submittedName>
</protein>
<comment type="caution">
    <text evidence="1">The sequence shown here is derived from an EMBL/GenBank/DDBJ whole genome shotgun (WGS) entry which is preliminary data.</text>
</comment>
<organism evidence="1 2">
    <name type="scientific">Cetraspora pellucida</name>
    <dbReference type="NCBI Taxonomy" id="1433469"/>
    <lineage>
        <taxon>Eukaryota</taxon>
        <taxon>Fungi</taxon>
        <taxon>Fungi incertae sedis</taxon>
        <taxon>Mucoromycota</taxon>
        <taxon>Glomeromycotina</taxon>
        <taxon>Glomeromycetes</taxon>
        <taxon>Diversisporales</taxon>
        <taxon>Gigasporaceae</taxon>
        <taxon>Cetraspora</taxon>
    </lineage>
</organism>
<dbReference type="PANTHER" id="PTHR35871:SF1">
    <property type="entry name" value="CXC1-LIKE CYSTEINE CLUSTER ASSOCIATED WITH KDZ TRANSPOSASES DOMAIN-CONTAINING PROTEIN"/>
    <property type="match status" value="1"/>
</dbReference>
<name>A0A9N9IV38_9GLOM</name>
<accession>A0A9N9IV38</accession>
<evidence type="ECO:0000313" key="2">
    <source>
        <dbReference type="Proteomes" id="UP000789759"/>
    </source>
</evidence>
<evidence type="ECO:0000313" key="1">
    <source>
        <dbReference type="EMBL" id="CAG8752886.1"/>
    </source>
</evidence>
<dbReference type="EMBL" id="CAJVQA010018248">
    <property type="protein sequence ID" value="CAG8752886.1"/>
    <property type="molecule type" value="Genomic_DNA"/>
</dbReference>
<dbReference type="PANTHER" id="PTHR35871">
    <property type="entry name" value="EXPRESSED PROTEIN"/>
    <property type="match status" value="1"/>
</dbReference>
<sequence length="376" mass="43616">MPCQNKRKHLANELPRKCGCFASRTIVIYKETVDIYSEIMEIDEDVTMRNKTSYTDTIMQDDIYEEKQAGSTSFSITHQSNNVLSSLLQLSSISESDLLLPLPQLFPISISDLLLSNKTIKLQMCLDEINHQYLITKSLNTPTYDYLRLLSISRYIELLLNDKARHIRKWDDHYVQTGKLLVDHQGKHTKLKSLIKNIDFSDACQAWLHQQKPESRSPEYVQVTHDEYHFYTNDGKRKVWIQKNEDLLRSKYPGRSIMISAFLCSCHGLLQLSDKQMIANPYIKYKEAFVLCSTQLDGYWKSEHMLKQLKEYTIPIFEVLHPGCIGVFCFDQSTNHNAIAEKALVATKMNLGPGRLQPKMRNGWYFDEDGEKQIQS</sequence>
<keyword evidence="2" id="KW-1185">Reference proteome</keyword>
<feature type="non-terminal residue" evidence="1">
    <location>
        <position position="1"/>
    </location>
</feature>
<gene>
    <name evidence="1" type="ORF">CPELLU_LOCUS14817</name>
</gene>
<dbReference type="AlphaFoldDB" id="A0A9N9IV38"/>
<dbReference type="OrthoDB" id="10044727at2759"/>
<dbReference type="Proteomes" id="UP000789759">
    <property type="component" value="Unassembled WGS sequence"/>
</dbReference>
<reference evidence="1" key="1">
    <citation type="submission" date="2021-06" db="EMBL/GenBank/DDBJ databases">
        <authorList>
            <person name="Kallberg Y."/>
            <person name="Tangrot J."/>
            <person name="Rosling A."/>
        </authorList>
    </citation>
    <scope>NUCLEOTIDE SEQUENCE</scope>
    <source>
        <strain evidence="1">FL966</strain>
    </source>
</reference>